<dbReference type="Gene3D" id="2.60.40.4100">
    <property type="entry name" value="Zona pellucida, ZP-C domain"/>
    <property type="match status" value="1"/>
</dbReference>
<dbReference type="PANTHER" id="PTHR11576:SF3">
    <property type="entry name" value="SI:CH211-14A17.6-RELATED"/>
    <property type="match status" value="1"/>
</dbReference>
<dbReference type="Gene3D" id="2.60.40.3210">
    <property type="entry name" value="Zona pellucida, ZP-N domain"/>
    <property type="match status" value="1"/>
</dbReference>
<organism evidence="1 2">
    <name type="scientific">Oryzias melastigma</name>
    <name type="common">Marine medaka</name>
    <dbReference type="NCBI Taxonomy" id="30732"/>
    <lineage>
        <taxon>Eukaryota</taxon>
        <taxon>Metazoa</taxon>
        <taxon>Chordata</taxon>
        <taxon>Craniata</taxon>
        <taxon>Vertebrata</taxon>
        <taxon>Euteleostomi</taxon>
        <taxon>Actinopterygii</taxon>
        <taxon>Neopterygii</taxon>
        <taxon>Teleostei</taxon>
        <taxon>Neoteleostei</taxon>
        <taxon>Acanthomorphata</taxon>
        <taxon>Ovalentaria</taxon>
        <taxon>Atherinomorphae</taxon>
        <taxon>Beloniformes</taxon>
        <taxon>Adrianichthyidae</taxon>
        <taxon>Oryziinae</taxon>
        <taxon>Oryzias</taxon>
    </lineage>
</organism>
<reference evidence="1" key="2">
    <citation type="submission" date="2025-09" db="UniProtKB">
        <authorList>
            <consortium name="Ensembl"/>
        </authorList>
    </citation>
    <scope>IDENTIFICATION</scope>
</reference>
<keyword evidence="2" id="KW-1185">Reference proteome</keyword>
<protein>
    <submittedName>
        <fullName evidence="1">Zona pellucida glycoprotein 3f, tandem duplicate 1</fullName>
    </submittedName>
</protein>
<sequence>GSCMPSKWQLLASGDGEAFFDYKFSECKFTKQIKGKNVVYKNELSFRPQAKGRPVVFKQPIECVYKRPEGWIPPFLNPGSGVSEGQSNLVFHMALLNGDPYCCSWMNVLLPLHQSCILAAMSTKLCLFESKRGSAVFLPRYHSSAIILYIQAFNFGLGDEVYIHCNLVVWDDGALGQSRKACHVKEHGSWELLDDPSQSSVCSCCDSVCSSKARRSVDEPHTSSYNTVLGPLVIKDQSGLISNATTVGSLPGGEYKKKFQHQLK</sequence>
<dbReference type="Ensembl" id="ENSOMET00000018933.1">
    <property type="protein sequence ID" value="ENSOMEP00000029425.1"/>
    <property type="gene ID" value="ENSOMEG00000013095.1"/>
</dbReference>
<name>A0A3B3DJ55_ORYME</name>
<dbReference type="GO" id="GO:0035803">
    <property type="term" value="P:egg coat formation"/>
    <property type="evidence" value="ECO:0007669"/>
    <property type="project" value="TreeGrafter"/>
</dbReference>
<reference evidence="1" key="1">
    <citation type="submission" date="2025-08" db="UniProtKB">
        <authorList>
            <consortium name="Ensembl"/>
        </authorList>
    </citation>
    <scope>IDENTIFICATION</scope>
</reference>
<dbReference type="Proteomes" id="UP000261560">
    <property type="component" value="Unplaced"/>
</dbReference>
<dbReference type="GeneTree" id="ENSGT01030000234567"/>
<evidence type="ECO:0000313" key="1">
    <source>
        <dbReference type="Ensembl" id="ENSOMEP00000029425.1"/>
    </source>
</evidence>
<accession>A0A3B3DJ55</accession>
<dbReference type="GO" id="GO:0031012">
    <property type="term" value="C:extracellular matrix"/>
    <property type="evidence" value="ECO:0007669"/>
    <property type="project" value="TreeGrafter"/>
</dbReference>
<evidence type="ECO:0000313" key="2">
    <source>
        <dbReference type="Proteomes" id="UP000261560"/>
    </source>
</evidence>
<proteinExistence type="predicted"/>
<dbReference type="GO" id="GO:0007339">
    <property type="term" value="P:binding of sperm to zona pellucida"/>
    <property type="evidence" value="ECO:0007669"/>
    <property type="project" value="TreeGrafter"/>
</dbReference>
<dbReference type="GO" id="GO:2000344">
    <property type="term" value="P:positive regulation of acrosome reaction"/>
    <property type="evidence" value="ECO:0007669"/>
    <property type="project" value="TreeGrafter"/>
</dbReference>
<dbReference type="InterPro" id="IPR042235">
    <property type="entry name" value="ZP-C_dom"/>
</dbReference>
<dbReference type="GO" id="GO:0032190">
    <property type="term" value="F:acrosin binding"/>
    <property type="evidence" value="ECO:0007669"/>
    <property type="project" value="TreeGrafter"/>
</dbReference>
<dbReference type="AlphaFoldDB" id="A0A3B3DJ55"/>
<dbReference type="PANTHER" id="PTHR11576">
    <property type="entry name" value="ZONA PELLUCIDA SPERM-BINDING PROTEIN 3"/>
    <property type="match status" value="1"/>
</dbReference>